<dbReference type="PROSITE" id="PS00367">
    <property type="entry name" value="BH4_AAA_HYDROXYL_1"/>
    <property type="match status" value="1"/>
</dbReference>
<evidence type="ECO:0000313" key="15">
    <source>
        <dbReference type="Proteomes" id="UP001595556"/>
    </source>
</evidence>
<comment type="similarity">
    <text evidence="4">Belongs to the biopterin-dependent aromatic amino acid hydroxylase family.</text>
</comment>
<dbReference type="CDD" id="cd03348">
    <property type="entry name" value="pro_PheOH"/>
    <property type="match status" value="1"/>
</dbReference>
<evidence type="ECO:0000256" key="5">
    <source>
        <dbReference type="ARBA" id="ARBA00011995"/>
    </source>
</evidence>
<evidence type="ECO:0000256" key="2">
    <source>
        <dbReference type="ARBA" id="ARBA00001954"/>
    </source>
</evidence>
<dbReference type="InterPro" id="IPR005960">
    <property type="entry name" value="Phe-4-hydroxylase_mono"/>
</dbReference>
<accession>A0ABV7H9N7</accession>
<organism evidence="14 15">
    <name type="scientific">Piscinibacterium candidicorallinum</name>
    <dbReference type="NCBI Taxonomy" id="1793872"/>
    <lineage>
        <taxon>Bacteria</taxon>
        <taxon>Pseudomonadati</taxon>
        <taxon>Pseudomonadota</taxon>
        <taxon>Betaproteobacteria</taxon>
        <taxon>Burkholderiales</taxon>
        <taxon>Piscinibacterium</taxon>
    </lineage>
</organism>
<dbReference type="Pfam" id="PF00351">
    <property type="entry name" value="Biopterin_H"/>
    <property type="match status" value="1"/>
</dbReference>
<dbReference type="PANTHER" id="PTHR11473">
    <property type="entry name" value="AROMATIC AMINO ACID HYDROXYLASE"/>
    <property type="match status" value="1"/>
</dbReference>
<dbReference type="GO" id="GO:0004505">
    <property type="term" value="F:phenylalanine 4-monooxygenase activity"/>
    <property type="evidence" value="ECO:0007669"/>
    <property type="project" value="UniProtKB-EC"/>
</dbReference>
<keyword evidence="10" id="KW-0503">Monooxygenase</keyword>
<comment type="caution">
    <text evidence="14">The sequence shown here is derived from an EMBL/GenBank/DDBJ whole genome shotgun (WGS) entry which is preliminary data.</text>
</comment>
<protein>
    <recommendedName>
        <fullName evidence="6">Phenylalanine-4-hydroxylase</fullName>
        <ecNumber evidence="5">1.14.16.1</ecNumber>
    </recommendedName>
    <alternativeName>
        <fullName evidence="12">Phe-4-monooxygenase</fullName>
    </alternativeName>
</protein>
<evidence type="ECO:0000259" key="13">
    <source>
        <dbReference type="PROSITE" id="PS51410"/>
    </source>
</evidence>
<evidence type="ECO:0000256" key="6">
    <source>
        <dbReference type="ARBA" id="ARBA00020276"/>
    </source>
</evidence>
<name>A0ABV7H9N7_9BURK</name>
<dbReference type="InterPro" id="IPR019774">
    <property type="entry name" value="Aromatic-AA_hydroxylase_C"/>
</dbReference>
<dbReference type="Proteomes" id="UP001595556">
    <property type="component" value="Unassembled WGS sequence"/>
</dbReference>
<comment type="cofactor">
    <cofactor evidence="2">
        <name>Fe(2+)</name>
        <dbReference type="ChEBI" id="CHEBI:29033"/>
    </cofactor>
</comment>
<evidence type="ECO:0000256" key="8">
    <source>
        <dbReference type="ARBA" id="ARBA00023002"/>
    </source>
</evidence>
<evidence type="ECO:0000256" key="10">
    <source>
        <dbReference type="ARBA" id="ARBA00023033"/>
    </source>
</evidence>
<dbReference type="InterPro" id="IPR036329">
    <property type="entry name" value="Aro-AA_hydroxylase_C_sf"/>
</dbReference>
<evidence type="ECO:0000256" key="4">
    <source>
        <dbReference type="ARBA" id="ARBA00009712"/>
    </source>
</evidence>
<dbReference type="InterPro" id="IPR001273">
    <property type="entry name" value="ArAA_hydroxylase"/>
</dbReference>
<dbReference type="NCBIfam" id="TIGR01267">
    <property type="entry name" value="Phe4hydrox_mono"/>
    <property type="match status" value="1"/>
</dbReference>
<evidence type="ECO:0000256" key="1">
    <source>
        <dbReference type="ARBA" id="ARBA00001060"/>
    </source>
</evidence>
<evidence type="ECO:0000256" key="11">
    <source>
        <dbReference type="ARBA" id="ARBA00023232"/>
    </source>
</evidence>
<dbReference type="EC" id="1.14.16.1" evidence="5"/>
<keyword evidence="11" id="KW-0585">Phenylalanine catabolism</keyword>
<evidence type="ECO:0000256" key="9">
    <source>
        <dbReference type="ARBA" id="ARBA00023004"/>
    </source>
</evidence>
<dbReference type="RefSeq" id="WP_377303713.1">
    <property type="nucleotide sequence ID" value="NZ_CP180191.1"/>
</dbReference>
<gene>
    <name evidence="14" type="primary">phhA</name>
    <name evidence="14" type="ORF">ACFOEN_10600</name>
</gene>
<dbReference type="Gene3D" id="1.10.800.10">
    <property type="entry name" value="Aromatic amino acid hydroxylase"/>
    <property type="match status" value="1"/>
</dbReference>
<evidence type="ECO:0000256" key="12">
    <source>
        <dbReference type="ARBA" id="ARBA00029922"/>
    </source>
</evidence>
<evidence type="ECO:0000256" key="3">
    <source>
        <dbReference type="ARBA" id="ARBA00005088"/>
    </source>
</evidence>
<dbReference type="PANTHER" id="PTHR11473:SF24">
    <property type="entry name" value="PHENYLALANINE-4-HYDROXYLASE"/>
    <property type="match status" value="1"/>
</dbReference>
<keyword evidence="9" id="KW-0408">Iron</keyword>
<dbReference type="InterPro" id="IPR036951">
    <property type="entry name" value="ArAA_hydroxylase_sf"/>
</dbReference>
<dbReference type="PROSITE" id="PS51410">
    <property type="entry name" value="BH4_AAA_HYDROXYL_2"/>
    <property type="match status" value="1"/>
</dbReference>
<dbReference type="InterPro" id="IPR018301">
    <property type="entry name" value="ArAA_hydroxylase_Fe/CU_BS"/>
</dbReference>
<proteinExistence type="inferred from homology"/>
<dbReference type="PRINTS" id="PR00372">
    <property type="entry name" value="FYWHYDRXLASE"/>
</dbReference>
<dbReference type="NCBIfam" id="NF008877">
    <property type="entry name" value="PRK11913.1-2"/>
    <property type="match status" value="1"/>
</dbReference>
<evidence type="ECO:0000313" key="14">
    <source>
        <dbReference type="EMBL" id="MFC3148092.1"/>
    </source>
</evidence>
<comment type="catalytic activity">
    <reaction evidence="1">
        <text>(6R)-L-erythro-5,6,7,8-tetrahydrobiopterin + L-phenylalanine + O2 = (4aS,6R)-4a-hydroxy-L-erythro-5,6,7,8-tetrahydrobiopterin + L-tyrosine</text>
        <dbReference type="Rhea" id="RHEA:20273"/>
        <dbReference type="ChEBI" id="CHEBI:15379"/>
        <dbReference type="ChEBI" id="CHEBI:15642"/>
        <dbReference type="ChEBI" id="CHEBI:58095"/>
        <dbReference type="ChEBI" id="CHEBI:58315"/>
        <dbReference type="ChEBI" id="CHEBI:59560"/>
        <dbReference type="EC" id="1.14.16.1"/>
    </reaction>
</comment>
<keyword evidence="8 14" id="KW-0560">Oxidoreductase</keyword>
<evidence type="ECO:0000256" key="7">
    <source>
        <dbReference type="ARBA" id="ARBA00022723"/>
    </source>
</evidence>
<dbReference type="EMBL" id="JBHRTI010000004">
    <property type="protein sequence ID" value="MFC3148092.1"/>
    <property type="molecule type" value="Genomic_DNA"/>
</dbReference>
<sequence length="290" mass="32955">MKIDDLPAAYSFGATDNPPRGDYASARADFTCEQDWAAYTPEMHERYRRLYADRIAKLPGLACDEFMDGLTHMDSAEAIPRFEQVNVSLRRATGWEIAAVPGIIPETAFFSLLAQRRFPVTTWLREEHEFNYIVEPDVFHDFFGHVPLLYNPVFADYMQAYGEGGLKAQALGGLEYLARLYWYTVEFGLINTPSGLRIYGAGILSSGSEPQHSLFSPKPNRVGFDLLRVMASKYRIDDFQDTYYVIDSYKQLFDATAPDFTPYYTQLRGMPTYAANQVLASDRLFKAATK</sequence>
<keyword evidence="15" id="KW-1185">Reference proteome</keyword>
<reference evidence="15" key="1">
    <citation type="journal article" date="2019" name="Int. J. Syst. Evol. Microbiol.">
        <title>The Global Catalogue of Microorganisms (GCM) 10K type strain sequencing project: providing services to taxonomists for standard genome sequencing and annotation.</title>
        <authorList>
            <consortium name="The Broad Institute Genomics Platform"/>
            <consortium name="The Broad Institute Genome Sequencing Center for Infectious Disease"/>
            <person name="Wu L."/>
            <person name="Ma J."/>
        </authorList>
    </citation>
    <scope>NUCLEOTIDE SEQUENCE [LARGE SCALE GENOMIC DNA]</scope>
    <source>
        <strain evidence="15">KCTC 52168</strain>
    </source>
</reference>
<comment type="pathway">
    <text evidence="3">Amino-acid degradation; L-phenylalanine degradation; acetoacetate and fumarate from L-phenylalanine: step 1/6.</text>
</comment>
<keyword evidence="7" id="KW-0479">Metal-binding</keyword>
<dbReference type="SUPFAM" id="SSF56534">
    <property type="entry name" value="Aromatic aminoacid monoxygenases, catalytic and oligomerization domains"/>
    <property type="match status" value="1"/>
</dbReference>
<feature type="domain" description="Biopterin-dependent aromatic amino acid hydroxylase family profile" evidence="13">
    <location>
        <begin position="1"/>
        <end position="290"/>
    </location>
</feature>